<comment type="similarity">
    <text evidence="2">Belongs to the diacylglycerol/lipid kinase family.</text>
</comment>
<keyword evidence="9" id="KW-0460">Magnesium</keyword>
<dbReference type="InterPro" id="IPR005218">
    <property type="entry name" value="Diacylglycerol/lipid_kinase"/>
</dbReference>
<dbReference type="InterPro" id="IPR001206">
    <property type="entry name" value="Diacylglycerol_kinase_cat_dom"/>
</dbReference>
<keyword evidence="10" id="KW-0443">Lipid metabolism</keyword>
<evidence type="ECO:0000256" key="5">
    <source>
        <dbReference type="ARBA" id="ARBA00022723"/>
    </source>
</evidence>
<evidence type="ECO:0000313" key="15">
    <source>
        <dbReference type="Proteomes" id="UP000000323"/>
    </source>
</evidence>
<evidence type="ECO:0000256" key="11">
    <source>
        <dbReference type="ARBA" id="ARBA00023209"/>
    </source>
</evidence>
<dbReference type="SUPFAM" id="SSF111331">
    <property type="entry name" value="NAD kinase/diacylglycerol kinase-like"/>
    <property type="match status" value="1"/>
</dbReference>
<protein>
    <submittedName>
        <fullName evidence="14">Diacylglycerol kinase catalytic region</fullName>
    </submittedName>
</protein>
<dbReference type="GO" id="GO:0005886">
    <property type="term" value="C:plasma membrane"/>
    <property type="evidence" value="ECO:0007669"/>
    <property type="project" value="TreeGrafter"/>
</dbReference>
<dbReference type="Pfam" id="PF00781">
    <property type="entry name" value="DAGK_cat"/>
    <property type="match status" value="1"/>
</dbReference>
<keyword evidence="12" id="KW-1208">Phospholipid metabolism</keyword>
<dbReference type="NCBIfam" id="TIGR00147">
    <property type="entry name" value="YegS/Rv2252/BmrU family lipid kinase"/>
    <property type="match status" value="1"/>
</dbReference>
<evidence type="ECO:0000256" key="2">
    <source>
        <dbReference type="ARBA" id="ARBA00005983"/>
    </source>
</evidence>
<reference evidence="15" key="1">
    <citation type="journal article" date="2010" name="Stand. Genomic Sci.">
        <title>Complete genome sequence of 'Thermobaculum terrenum' type strain (YNP1).</title>
        <authorList>
            <person name="Kiss H."/>
            <person name="Cleland D."/>
            <person name="Lapidus A."/>
            <person name="Lucas S."/>
            <person name="Glavina Del Rio T."/>
            <person name="Nolan M."/>
            <person name="Tice H."/>
            <person name="Han C."/>
            <person name="Goodwin L."/>
            <person name="Pitluck S."/>
            <person name="Liolios K."/>
            <person name="Ivanova N."/>
            <person name="Mavromatis K."/>
            <person name="Ovchinnikova G."/>
            <person name="Pati A."/>
            <person name="Chen A."/>
            <person name="Palaniappan K."/>
            <person name="Land M."/>
            <person name="Hauser L."/>
            <person name="Chang Y."/>
            <person name="Jeffries C."/>
            <person name="Lu M."/>
            <person name="Brettin T."/>
            <person name="Detter J."/>
            <person name="Goker M."/>
            <person name="Tindall B."/>
            <person name="Beck B."/>
            <person name="McDermott T."/>
            <person name="Woyke T."/>
            <person name="Bristow J."/>
            <person name="Eisen J."/>
            <person name="Markowitz V."/>
            <person name="Hugenholtz P."/>
            <person name="Kyrpides N."/>
            <person name="Klenk H."/>
            <person name="Cheng J."/>
        </authorList>
    </citation>
    <scope>NUCLEOTIDE SEQUENCE [LARGE SCALE GENOMIC DNA]</scope>
    <source>
        <strain evidence="15">ATCC BAA-798 / YNP1</strain>
    </source>
</reference>
<dbReference type="PANTHER" id="PTHR12358:SF106">
    <property type="entry name" value="LIPID KINASE YEGS"/>
    <property type="match status" value="1"/>
</dbReference>
<keyword evidence="15" id="KW-1185">Reference proteome</keyword>
<keyword evidence="7 14" id="KW-0418">Kinase</keyword>
<dbReference type="GO" id="GO:0016301">
    <property type="term" value="F:kinase activity"/>
    <property type="evidence" value="ECO:0007669"/>
    <property type="project" value="UniProtKB-KW"/>
</dbReference>
<feature type="domain" description="DAGKc" evidence="13">
    <location>
        <begin position="1"/>
        <end position="122"/>
    </location>
</feature>
<dbReference type="GO" id="GO:0008654">
    <property type="term" value="P:phospholipid biosynthetic process"/>
    <property type="evidence" value="ECO:0007669"/>
    <property type="project" value="UniProtKB-KW"/>
</dbReference>
<keyword evidence="3" id="KW-0444">Lipid biosynthesis</keyword>
<dbReference type="EMBL" id="CP001825">
    <property type="protein sequence ID" value="ACZ42717.1"/>
    <property type="molecule type" value="Genomic_DNA"/>
</dbReference>
<gene>
    <name evidence="14" type="ordered locus">Tter_1811</name>
</gene>
<dbReference type="AlphaFoldDB" id="D1CD52"/>
<evidence type="ECO:0000256" key="4">
    <source>
        <dbReference type="ARBA" id="ARBA00022679"/>
    </source>
</evidence>
<keyword evidence="8" id="KW-0067">ATP-binding</keyword>
<dbReference type="InterPro" id="IPR017438">
    <property type="entry name" value="ATP-NAD_kinase_N"/>
</dbReference>
<dbReference type="InterPro" id="IPR045540">
    <property type="entry name" value="YegS/DAGK_C"/>
</dbReference>
<dbReference type="Gene3D" id="3.40.50.10330">
    <property type="entry name" value="Probable inorganic polyphosphate/atp-NAD kinase, domain 1"/>
    <property type="match status" value="1"/>
</dbReference>
<dbReference type="Gene3D" id="2.60.200.40">
    <property type="match status" value="1"/>
</dbReference>
<evidence type="ECO:0000256" key="3">
    <source>
        <dbReference type="ARBA" id="ARBA00022516"/>
    </source>
</evidence>
<accession>D1CD52</accession>
<dbReference type="RefSeq" id="WP_012875749.1">
    <property type="nucleotide sequence ID" value="NC_013525.1"/>
</dbReference>
<name>D1CD52_THET1</name>
<dbReference type="GO" id="GO:0005524">
    <property type="term" value="F:ATP binding"/>
    <property type="evidence" value="ECO:0007669"/>
    <property type="project" value="UniProtKB-KW"/>
</dbReference>
<comment type="cofactor">
    <cofactor evidence="1">
        <name>Mg(2+)</name>
        <dbReference type="ChEBI" id="CHEBI:18420"/>
    </cofactor>
</comment>
<evidence type="ECO:0000313" key="14">
    <source>
        <dbReference type="EMBL" id="ACZ42717.1"/>
    </source>
</evidence>
<dbReference type="PROSITE" id="PS50146">
    <property type="entry name" value="DAGK"/>
    <property type="match status" value="1"/>
</dbReference>
<dbReference type="HOGENOM" id="CLU_045532_0_0_0"/>
<keyword evidence="5" id="KW-0479">Metal-binding</keyword>
<dbReference type="KEGG" id="ttr:Tter_1811"/>
<evidence type="ECO:0000256" key="12">
    <source>
        <dbReference type="ARBA" id="ARBA00023264"/>
    </source>
</evidence>
<proteinExistence type="inferred from homology"/>
<evidence type="ECO:0000256" key="10">
    <source>
        <dbReference type="ARBA" id="ARBA00023098"/>
    </source>
</evidence>
<evidence type="ECO:0000259" key="13">
    <source>
        <dbReference type="PROSITE" id="PS50146"/>
    </source>
</evidence>
<evidence type="ECO:0000256" key="7">
    <source>
        <dbReference type="ARBA" id="ARBA00022777"/>
    </source>
</evidence>
<organism evidence="14 15">
    <name type="scientific">Thermobaculum terrenum (strain ATCC BAA-798 / CCMEE 7001 / YNP1)</name>
    <dbReference type="NCBI Taxonomy" id="525904"/>
    <lineage>
        <taxon>Bacteria</taxon>
        <taxon>Bacillati</taxon>
        <taxon>Chloroflexota</taxon>
        <taxon>Chloroflexia</taxon>
        <taxon>Candidatus Thermobaculales</taxon>
        <taxon>Candidatus Thermobaculaceae</taxon>
        <taxon>Thermobaculum</taxon>
    </lineage>
</organism>
<sequence>MKAIVFINSKSGTARAHDEIRQYFADYGLSPEFVDIGLLDKSRDKIAESDLVVAAGGDGTLSSVANAIFRSGSDAVMAVLPLGTCNDFAKTVGVSTDLEDAIKVAVDGKVKRIDLIRSGDRTILNQANGGLSGEIAQEVEEQTGKKGVLSYWRASIEVLRDLPRYNVTLSLDGEAVDLRLLNLTVANARYSGGGIPLAPLAQLDDGLMDIVGIKDQQLLSLAPVLPRILTGSHLDSEAVFYKQASSVEIHSEPVMPFSVDGELDEFRTERFEVVREALAIKVGDEVE</sequence>
<dbReference type="GO" id="GO:0046872">
    <property type="term" value="F:metal ion binding"/>
    <property type="evidence" value="ECO:0007669"/>
    <property type="project" value="UniProtKB-KW"/>
</dbReference>
<dbReference type="Proteomes" id="UP000000323">
    <property type="component" value="Chromosome 1"/>
</dbReference>
<evidence type="ECO:0000256" key="1">
    <source>
        <dbReference type="ARBA" id="ARBA00001946"/>
    </source>
</evidence>
<dbReference type="STRING" id="525904.Tter_1811"/>
<evidence type="ECO:0000256" key="9">
    <source>
        <dbReference type="ARBA" id="ARBA00022842"/>
    </source>
</evidence>
<evidence type="ECO:0000256" key="8">
    <source>
        <dbReference type="ARBA" id="ARBA00022840"/>
    </source>
</evidence>
<keyword evidence="6" id="KW-0547">Nucleotide-binding</keyword>
<dbReference type="SMART" id="SM00046">
    <property type="entry name" value="DAGKc"/>
    <property type="match status" value="1"/>
</dbReference>
<dbReference type="InterPro" id="IPR050187">
    <property type="entry name" value="Lipid_Phosphate_FormReg"/>
</dbReference>
<dbReference type="PANTHER" id="PTHR12358">
    <property type="entry name" value="SPHINGOSINE KINASE"/>
    <property type="match status" value="1"/>
</dbReference>
<dbReference type="Pfam" id="PF19279">
    <property type="entry name" value="YegS_C"/>
    <property type="match status" value="1"/>
</dbReference>
<dbReference type="InterPro" id="IPR016064">
    <property type="entry name" value="NAD/diacylglycerol_kinase_sf"/>
</dbReference>
<evidence type="ECO:0000256" key="6">
    <source>
        <dbReference type="ARBA" id="ARBA00022741"/>
    </source>
</evidence>
<keyword evidence="4" id="KW-0808">Transferase</keyword>
<keyword evidence="11" id="KW-0594">Phospholipid biosynthesis</keyword>
<dbReference type="eggNOG" id="COG1597">
    <property type="taxonomic scope" value="Bacteria"/>
</dbReference>